<feature type="region of interest" description="Disordered" evidence="5">
    <location>
        <begin position="1"/>
        <end position="21"/>
    </location>
</feature>
<name>A0A6L3T6G7_9HYPH</name>
<dbReference type="GO" id="GO:0005737">
    <property type="term" value="C:cytoplasm"/>
    <property type="evidence" value="ECO:0007669"/>
    <property type="project" value="UniProtKB-SubCell"/>
</dbReference>
<sequence length="219" mass="22105">MDRPAASTASPPTAPPPTAWTGAAPLLLASTSPTRRALLAGAALPVETAAPEVDERALEADCAGLAAPELARRLAEAKAGSVAARHPGRIVVGADQVLECAGTIFHKPAAAAEARAQIARLAGRTHALHAAVAIAEGGCVAESFVETAHLTLRPLDAAQIAAYVDLAGEARVTGSVGGYQLEGLGIHLFAAVAGDHATILGLPLLPLLARLRARGLLAF</sequence>
<gene>
    <name evidence="6" type="ORF">F6X53_11790</name>
</gene>
<feature type="active site" description="Proton acceptor" evidence="4">
    <location>
        <position position="95"/>
    </location>
</feature>
<keyword evidence="2 4" id="KW-0378">Hydrolase</keyword>
<dbReference type="GO" id="GO:0009117">
    <property type="term" value="P:nucleotide metabolic process"/>
    <property type="evidence" value="ECO:0007669"/>
    <property type="project" value="UniProtKB-KW"/>
</dbReference>
<evidence type="ECO:0000256" key="5">
    <source>
        <dbReference type="SAM" id="MobiDB-lite"/>
    </source>
</evidence>
<comment type="caution">
    <text evidence="4">Lacks conserved residue(s) required for the propagation of feature annotation.</text>
</comment>
<dbReference type="PIRSF" id="PIRSF006305">
    <property type="entry name" value="Maf"/>
    <property type="match status" value="1"/>
</dbReference>
<comment type="catalytic activity">
    <reaction evidence="4">
        <text>a 2'-deoxyribonucleoside 5'-triphosphate + H2O = a 2'-deoxyribonucleoside 5'-phosphate + diphosphate + H(+)</text>
        <dbReference type="Rhea" id="RHEA:44644"/>
        <dbReference type="ChEBI" id="CHEBI:15377"/>
        <dbReference type="ChEBI" id="CHEBI:15378"/>
        <dbReference type="ChEBI" id="CHEBI:33019"/>
        <dbReference type="ChEBI" id="CHEBI:61560"/>
        <dbReference type="ChEBI" id="CHEBI:65317"/>
        <dbReference type="EC" id="3.6.1.9"/>
    </reaction>
</comment>
<evidence type="ECO:0000256" key="3">
    <source>
        <dbReference type="ARBA" id="ARBA00023080"/>
    </source>
</evidence>
<comment type="catalytic activity">
    <reaction evidence="4">
        <text>a ribonucleoside 5'-triphosphate + H2O = a ribonucleoside 5'-phosphate + diphosphate + H(+)</text>
        <dbReference type="Rhea" id="RHEA:23996"/>
        <dbReference type="ChEBI" id="CHEBI:15377"/>
        <dbReference type="ChEBI" id="CHEBI:15378"/>
        <dbReference type="ChEBI" id="CHEBI:33019"/>
        <dbReference type="ChEBI" id="CHEBI:58043"/>
        <dbReference type="ChEBI" id="CHEBI:61557"/>
        <dbReference type="EC" id="3.6.1.9"/>
    </reaction>
</comment>
<evidence type="ECO:0000256" key="2">
    <source>
        <dbReference type="ARBA" id="ARBA00022801"/>
    </source>
</evidence>
<proteinExistence type="inferred from homology"/>
<dbReference type="Pfam" id="PF02545">
    <property type="entry name" value="Maf"/>
    <property type="match status" value="1"/>
</dbReference>
<comment type="subcellular location">
    <subcellularLocation>
        <location evidence="4">Cytoplasm</location>
    </subcellularLocation>
</comment>
<comment type="function">
    <text evidence="4">Nucleoside triphosphate pyrophosphatase. May have a dual role in cell division arrest and in preventing the incorporation of modified nucleotides into cellular nucleic acids.</text>
</comment>
<evidence type="ECO:0000313" key="7">
    <source>
        <dbReference type="Proteomes" id="UP000474159"/>
    </source>
</evidence>
<comment type="cofactor">
    <cofactor evidence="1 4">
        <name>a divalent metal cation</name>
        <dbReference type="ChEBI" id="CHEBI:60240"/>
    </cofactor>
</comment>
<dbReference type="EMBL" id="VZZK01000010">
    <property type="protein sequence ID" value="KAB1079057.1"/>
    <property type="molecule type" value="Genomic_DNA"/>
</dbReference>
<keyword evidence="7" id="KW-1185">Reference proteome</keyword>
<accession>A0A6L3T6G7</accession>
<dbReference type="HAMAP" id="MF_00528">
    <property type="entry name" value="Maf"/>
    <property type="match status" value="1"/>
</dbReference>
<reference evidence="6 7" key="1">
    <citation type="submission" date="2019-09" db="EMBL/GenBank/DDBJ databases">
        <title>YIM 48816 draft genome.</title>
        <authorList>
            <person name="Jiang L."/>
        </authorList>
    </citation>
    <scope>NUCLEOTIDE SEQUENCE [LARGE SCALE GENOMIC DNA]</scope>
    <source>
        <strain evidence="6 7">YIM 48816</strain>
    </source>
</reference>
<dbReference type="GO" id="GO:0047429">
    <property type="term" value="F:nucleoside triphosphate diphosphatase activity"/>
    <property type="evidence" value="ECO:0007669"/>
    <property type="project" value="UniProtKB-EC"/>
</dbReference>
<dbReference type="AlphaFoldDB" id="A0A6L3T6G7"/>
<keyword evidence="3 4" id="KW-0546">Nucleotide metabolism</keyword>
<dbReference type="RefSeq" id="WP_151000222.1">
    <property type="nucleotide sequence ID" value="NZ_BPQY01000201.1"/>
</dbReference>
<keyword evidence="4" id="KW-0963">Cytoplasm</keyword>
<dbReference type="SUPFAM" id="SSF52972">
    <property type="entry name" value="ITPase-like"/>
    <property type="match status" value="1"/>
</dbReference>
<dbReference type="Proteomes" id="UP000474159">
    <property type="component" value="Unassembled WGS sequence"/>
</dbReference>
<protein>
    <recommendedName>
        <fullName evidence="4">Nucleoside triphosphate pyrophosphatase</fullName>
        <ecNumber evidence="4">3.6.1.9</ecNumber>
    </recommendedName>
    <alternativeName>
        <fullName evidence="4">Nucleotide pyrophosphatase</fullName>
        <shortName evidence="4">Nucleotide PPase</shortName>
    </alternativeName>
</protein>
<comment type="similarity">
    <text evidence="4">Belongs to the Maf family.</text>
</comment>
<dbReference type="InterPro" id="IPR003697">
    <property type="entry name" value="Maf-like"/>
</dbReference>
<dbReference type="PANTHER" id="PTHR43213">
    <property type="entry name" value="BIFUNCTIONAL DTTP/UTP PYROPHOSPHATASE/METHYLTRANSFERASE PROTEIN-RELATED"/>
    <property type="match status" value="1"/>
</dbReference>
<organism evidence="6 7">
    <name type="scientific">Methylobacterium soli</name>
    <dbReference type="NCBI Taxonomy" id="553447"/>
    <lineage>
        <taxon>Bacteria</taxon>
        <taxon>Pseudomonadati</taxon>
        <taxon>Pseudomonadota</taxon>
        <taxon>Alphaproteobacteria</taxon>
        <taxon>Hyphomicrobiales</taxon>
        <taxon>Methylobacteriaceae</taxon>
        <taxon>Methylobacterium</taxon>
    </lineage>
</organism>
<feature type="compositionally biased region" description="Low complexity" evidence="5">
    <location>
        <begin position="1"/>
        <end position="11"/>
    </location>
</feature>
<dbReference type="InterPro" id="IPR029001">
    <property type="entry name" value="ITPase-like_fam"/>
</dbReference>
<dbReference type="PANTHER" id="PTHR43213:SF5">
    <property type="entry name" value="BIFUNCTIONAL DTTP_UTP PYROPHOSPHATASE_METHYLTRANSFERASE PROTEIN-RELATED"/>
    <property type="match status" value="1"/>
</dbReference>
<comment type="caution">
    <text evidence="6">The sequence shown here is derived from an EMBL/GenBank/DDBJ whole genome shotgun (WGS) entry which is preliminary data.</text>
</comment>
<evidence type="ECO:0000256" key="4">
    <source>
        <dbReference type="HAMAP-Rule" id="MF_00528"/>
    </source>
</evidence>
<evidence type="ECO:0000313" key="6">
    <source>
        <dbReference type="EMBL" id="KAB1079057.1"/>
    </source>
</evidence>
<dbReference type="EC" id="3.6.1.9" evidence="4"/>
<dbReference type="OrthoDB" id="9813962at2"/>
<dbReference type="Gene3D" id="3.90.950.10">
    <property type="match status" value="1"/>
</dbReference>
<evidence type="ECO:0000256" key="1">
    <source>
        <dbReference type="ARBA" id="ARBA00001968"/>
    </source>
</evidence>